<dbReference type="GO" id="GO:0008654">
    <property type="term" value="P:phospholipid biosynthetic process"/>
    <property type="evidence" value="ECO:0007669"/>
    <property type="project" value="UniProtKB-KW"/>
</dbReference>
<evidence type="ECO:0000256" key="4">
    <source>
        <dbReference type="ARBA" id="ARBA00022679"/>
    </source>
</evidence>
<comment type="function">
    <text evidence="10">Catalyzes the reversible formation of acyl-phosphate (acyl-PO(4)) from acyl-[acyl-carrier-protein] (acyl-ACP). This enzyme utilizes acyl-ACP as fatty acyl donor, but not acyl-CoA.</text>
</comment>
<evidence type="ECO:0000313" key="11">
    <source>
        <dbReference type="EMBL" id="TDP52406.1"/>
    </source>
</evidence>
<evidence type="ECO:0000256" key="8">
    <source>
        <dbReference type="ARBA" id="ARBA00024069"/>
    </source>
</evidence>
<evidence type="ECO:0000256" key="6">
    <source>
        <dbReference type="ARBA" id="ARBA00023209"/>
    </source>
</evidence>
<comment type="subunit">
    <text evidence="9 10">Homodimer. Probably interacts with PlsY.</text>
</comment>
<keyword evidence="4 10" id="KW-0808">Transferase</keyword>
<dbReference type="PIRSF" id="PIRSF002465">
    <property type="entry name" value="Phsphlp_syn_PlsX"/>
    <property type="match status" value="1"/>
</dbReference>
<organism evidence="11 12">
    <name type="scientific">Aminicella lysinilytica</name>
    <dbReference type="NCBI Taxonomy" id="433323"/>
    <lineage>
        <taxon>Bacteria</taxon>
        <taxon>Bacillati</taxon>
        <taxon>Bacillota</taxon>
        <taxon>Clostridia</taxon>
        <taxon>Peptostreptococcales</taxon>
        <taxon>Anaerovoracaceae</taxon>
        <taxon>Aminicella</taxon>
    </lineage>
</organism>
<dbReference type="PANTHER" id="PTHR30100">
    <property type="entry name" value="FATTY ACID/PHOSPHOLIPID SYNTHESIS PROTEIN PLSX"/>
    <property type="match status" value="1"/>
</dbReference>
<evidence type="ECO:0000256" key="3">
    <source>
        <dbReference type="ARBA" id="ARBA00022516"/>
    </source>
</evidence>
<comment type="catalytic activity">
    <reaction evidence="1 10">
        <text>a fatty acyl-[ACP] + phosphate = an acyl phosphate + holo-[ACP]</text>
        <dbReference type="Rhea" id="RHEA:42292"/>
        <dbReference type="Rhea" id="RHEA-COMP:9685"/>
        <dbReference type="Rhea" id="RHEA-COMP:14125"/>
        <dbReference type="ChEBI" id="CHEBI:43474"/>
        <dbReference type="ChEBI" id="CHEBI:59918"/>
        <dbReference type="ChEBI" id="CHEBI:64479"/>
        <dbReference type="ChEBI" id="CHEBI:138651"/>
        <dbReference type="EC" id="2.3.1.274"/>
    </reaction>
</comment>
<keyword evidence="12" id="KW-1185">Reference proteome</keyword>
<sequence length="337" mass="36031">MRIILDGMGGDNAPDSIVRGAIAAAKEIEDDIVVVGKEDLIADSLKANGYKGDQITVVNADEVITNEEAPVKAVRRKKDSSVVKGIAMVRDGQGDVFISAGSTGAMLAGGLFILGRIEGIDRPTLATVYPVISHEPSILTDTGANAECKAKNLLEFATMGSLYMEKVLGRENPTVGLVNNGTEEGKGTALTKEAYELLSASDLNFIGNIETRELQDAVCDVIVTDGFTGNAIVKLTEGMGLMVLRELKRRFLTNAKSKLGAVLLKDQLRDLKKEFNYAEYGGAPILGVKGALLKMHGSSDELAVKQTILKSIPYVKEDVVGKIEEAISRNEDKDSSE</sequence>
<dbReference type="UniPathway" id="UPA00085"/>
<dbReference type="Proteomes" id="UP000295500">
    <property type="component" value="Unassembled WGS sequence"/>
</dbReference>
<keyword evidence="3 10" id="KW-0444">Lipid biosynthesis</keyword>
<dbReference type="AlphaFoldDB" id="A0A4R6PYS7"/>
<evidence type="ECO:0000256" key="10">
    <source>
        <dbReference type="HAMAP-Rule" id="MF_00019"/>
    </source>
</evidence>
<accession>A0A4R6PYS7</accession>
<dbReference type="EMBL" id="SNXO01000026">
    <property type="protein sequence ID" value="TDP52406.1"/>
    <property type="molecule type" value="Genomic_DNA"/>
</dbReference>
<evidence type="ECO:0000313" key="12">
    <source>
        <dbReference type="Proteomes" id="UP000295500"/>
    </source>
</evidence>
<dbReference type="Pfam" id="PF02504">
    <property type="entry name" value="FA_synthesis"/>
    <property type="match status" value="1"/>
</dbReference>
<dbReference type="NCBIfam" id="TIGR00182">
    <property type="entry name" value="plsX"/>
    <property type="match status" value="1"/>
</dbReference>
<comment type="pathway">
    <text evidence="10">Lipid metabolism; phospholipid metabolism.</text>
</comment>
<dbReference type="SUPFAM" id="SSF53659">
    <property type="entry name" value="Isocitrate/Isopropylmalate dehydrogenase-like"/>
    <property type="match status" value="1"/>
</dbReference>
<keyword evidence="2 10" id="KW-0963">Cytoplasm</keyword>
<evidence type="ECO:0000256" key="5">
    <source>
        <dbReference type="ARBA" id="ARBA00023098"/>
    </source>
</evidence>
<protein>
    <recommendedName>
        <fullName evidence="8 10">Phosphate acyltransferase</fullName>
        <ecNumber evidence="8 10">2.3.1.274</ecNumber>
    </recommendedName>
    <alternativeName>
        <fullName evidence="10">Acyl-ACP phosphotransacylase</fullName>
    </alternativeName>
    <alternativeName>
        <fullName evidence="10">Acyl-[acyl-carrier-protein]--phosphate acyltransferase</fullName>
    </alternativeName>
    <alternativeName>
        <fullName evidence="10">Phosphate-acyl-ACP acyltransferase</fullName>
    </alternativeName>
</protein>
<evidence type="ECO:0000256" key="7">
    <source>
        <dbReference type="ARBA" id="ARBA00023264"/>
    </source>
</evidence>
<reference evidence="11 12" key="1">
    <citation type="submission" date="2019-03" db="EMBL/GenBank/DDBJ databases">
        <title>Genomic Encyclopedia of Type Strains, Phase IV (KMG-IV): sequencing the most valuable type-strain genomes for metagenomic binning, comparative biology and taxonomic classification.</title>
        <authorList>
            <person name="Goeker M."/>
        </authorList>
    </citation>
    <scope>NUCLEOTIDE SEQUENCE [LARGE SCALE GENOMIC DNA]</scope>
    <source>
        <strain evidence="11 12">DSM 28287</strain>
    </source>
</reference>
<keyword evidence="11" id="KW-0012">Acyltransferase</keyword>
<evidence type="ECO:0000256" key="2">
    <source>
        <dbReference type="ARBA" id="ARBA00022490"/>
    </source>
</evidence>
<dbReference type="EC" id="2.3.1.274" evidence="8 10"/>
<dbReference type="GO" id="GO:0006633">
    <property type="term" value="P:fatty acid biosynthetic process"/>
    <property type="evidence" value="ECO:0007669"/>
    <property type="project" value="UniProtKB-UniRule"/>
</dbReference>
<dbReference type="InterPro" id="IPR003664">
    <property type="entry name" value="FA_synthesis"/>
</dbReference>
<keyword evidence="6 10" id="KW-0594">Phospholipid biosynthesis</keyword>
<dbReference type="HAMAP" id="MF_00019">
    <property type="entry name" value="PlsX"/>
    <property type="match status" value="1"/>
</dbReference>
<gene>
    <name evidence="10" type="primary">plsX</name>
    <name evidence="11" type="ORF">EV211_12612</name>
</gene>
<dbReference type="InterPro" id="IPR012281">
    <property type="entry name" value="Phospholipid_synth_PlsX-like"/>
</dbReference>
<dbReference type="PANTHER" id="PTHR30100:SF1">
    <property type="entry name" value="PHOSPHATE ACYLTRANSFERASE"/>
    <property type="match status" value="1"/>
</dbReference>
<proteinExistence type="inferred from homology"/>
<comment type="subcellular location">
    <subcellularLocation>
        <location evidence="10">Cytoplasm</location>
    </subcellularLocation>
    <text evidence="10">Associated with the membrane possibly through PlsY.</text>
</comment>
<dbReference type="GO" id="GO:0043811">
    <property type="term" value="F:phosphate:acyl-[acyl carrier protein] acyltransferase activity"/>
    <property type="evidence" value="ECO:0007669"/>
    <property type="project" value="UniProtKB-UniRule"/>
</dbReference>
<evidence type="ECO:0000256" key="1">
    <source>
        <dbReference type="ARBA" id="ARBA00001232"/>
    </source>
</evidence>
<keyword evidence="7 10" id="KW-1208">Phospholipid metabolism</keyword>
<keyword evidence="5 10" id="KW-0443">Lipid metabolism</keyword>
<dbReference type="RefSeq" id="WP_133528808.1">
    <property type="nucleotide sequence ID" value="NZ_CALCQM010000139.1"/>
</dbReference>
<name>A0A4R6PYS7_9FIRM</name>
<dbReference type="GO" id="GO:0005737">
    <property type="term" value="C:cytoplasm"/>
    <property type="evidence" value="ECO:0007669"/>
    <property type="project" value="UniProtKB-SubCell"/>
</dbReference>
<comment type="caution">
    <text evidence="11">The sequence shown here is derived from an EMBL/GenBank/DDBJ whole genome shotgun (WGS) entry which is preliminary data.</text>
</comment>
<comment type="similarity">
    <text evidence="10">Belongs to the PlsX family.</text>
</comment>
<dbReference type="Gene3D" id="3.40.718.10">
    <property type="entry name" value="Isopropylmalate Dehydrogenase"/>
    <property type="match status" value="1"/>
</dbReference>
<dbReference type="OrthoDB" id="9806408at2"/>
<evidence type="ECO:0000256" key="9">
    <source>
        <dbReference type="ARBA" id="ARBA00046608"/>
    </source>
</evidence>